<evidence type="ECO:0000259" key="1">
    <source>
        <dbReference type="PROSITE" id="PS50043"/>
    </source>
</evidence>
<accession>A0A2A2I2A7</accession>
<dbReference type="InterPro" id="IPR000792">
    <property type="entry name" value="Tscrpt_reg_LuxR_C"/>
</dbReference>
<dbReference type="InterPro" id="IPR016032">
    <property type="entry name" value="Sig_transdc_resp-reg_C-effctor"/>
</dbReference>
<dbReference type="GO" id="GO:0006355">
    <property type="term" value="P:regulation of DNA-templated transcription"/>
    <property type="evidence" value="ECO:0007669"/>
    <property type="project" value="InterPro"/>
</dbReference>
<name>A0A2A2I2A7_9GAMM</name>
<sequence>MEKAIRDRLEVLTGLAMAPAAAVPDALDLLEDAIPQTMGSMLIWASGTGEVAGGFSRLIGIEKGLAAYAEGFGNTAREESLSGATFRQEMRRQTRSRRLTDIIQMSREAFRRTDVYQQMLAPWGIDDMARCVVSHGDAALGGLVVFRPGGSPPYTNAELKTLDVGADLIGRLLQCRSREAVPGVDEVAPGMAELDTDGGLIRATRAFRLHLAMQNQTEPGTTPANFDFRIPPELLQAARTLKDPPRSMMVDSVWGSFRLTLDRFLDSGVICLTSHRRIPAGLCMFRRILDADLSKRQRQAACALAEGASFHDMAERWAISRNSVITHVNNLYDKLGVTGKSDLMNRYVWSSDPM</sequence>
<proteinExistence type="predicted"/>
<keyword evidence="3" id="KW-1185">Reference proteome</keyword>
<dbReference type="InterPro" id="IPR036388">
    <property type="entry name" value="WH-like_DNA-bd_sf"/>
</dbReference>
<gene>
    <name evidence="2" type="ORF">CF392_08990</name>
</gene>
<dbReference type="PROSITE" id="PS50043">
    <property type="entry name" value="HTH_LUXR_2"/>
    <property type="match status" value="1"/>
</dbReference>
<organism evidence="2 3">
    <name type="scientific">Tamilnaduibacter salinus</name>
    <dbReference type="NCBI Taxonomy" id="1484056"/>
    <lineage>
        <taxon>Bacteria</taxon>
        <taxon>Pseudomonadati</taxon>
        <taxon>Pseudomonadota</taxon>
        <taxon>Gammaproteobacteria</taxon>
        <taxon>Pseudomonadales</taxon>
        <taxon>Marinobacteraceae</taxon>
        <taxon>Tamilnaduibacter</taxon>
    </lineage>
</organism>
<dbReference type="EMBL" id="NMPM01000048">
    <property type="protein sequence ID" value="PAV25777.1"/>
    <property type="molecule type" value="Genomic_DNA"/>
</dbReference>
<dbReference type="Pfam" id="PF00196">
    <property type="entry name" value="GerE"/>
    <property type="match status" value="1"/>
</dbReference>
<protein>
    <recommendedName>
        <fullName evidence="1">HTH luxR-type domain-containing protein</fullName>
    </recommendedName>
</protein>
<dbReference type="Proteomes" id="UP000218332">
    <property type="component" value="Unassembled WGS sequence"/>
</dbReference>
<dbReference type="RefSeq" id="WP_095611122.1">
    <property type="nucleotide sequence ID" value="NZ_NMPM01000048.1"/>
</dbReference>
<evidence type="ECO:0000313" key="3">
    <source>
        <dbReference type="Proteomes" id="UP000218332"/>
    </source>
</evidence>
<dbReference type="SUPFAM" id="SSF46894">
    <property type="entry name" value="C-terminal effector domain of the bipartite response regulators"/>
    <property type="match status" value="1"/>
</dbReference>
<comment type="caution">
    <text evidence="2">The sequence shown here is derived from an EMBL/GenBank/DDBJ whole genome shotgun (WGS) entry which is preliminary data.</text>
</comment>
<dbReference type="Gene3D" id="1.10.10.10">
    <property type="entry name" value="Winged helix-like DNA-binding domain superfamily/Winged helix DNA-binding domain"/>
    <property type="match status" value="1"/>
</dbReference>
<dbReference type="SMART" id="SM00421">
    <property type="entry name" value="HTH_LUXR"/>
    <property type="match status" value="1"/>
</dbReference>
<reference evidence="2 3" key="1">
    <citation type="submission" date="2017-07" db="EMBL/GenBank/DDBJ databases">
        <title>Tamlnaduibacter salinus (Mi-7) genome sequencing.</title>
        <authorList>
            <person name="Verma A."/>
            <person name="Krishnamurthi S."/>
        </authorList>
    </citation>
    <scope>NUCLEOTIDE SEQUENCE [LARGE SCALE GENOMIC DNA]</scope>
    <source>
        <strain evidence="2 3">Mi-7</strain>
    </source>
</reference>
<dbReference type="AlphaFoldDB" id="A0A2A2I2A7"/>
<feature type="domain" description="HTH luxR-type" evidence="1">
    <location>
        <begin position="286"/>
        <end position="351"/>
    </location>
</feature>
<evidence type="ECO:0000313" key="2">
    <source>
        <dbReference type="EMBL" id="PAV25777.1"/>
    </source>
</evidence>
<dbReference type="GO" id="GO:0003677">
    <property type="term" value="F:DNA binding"/>
    <property type="evidence" value="ECO:0007669"/>
    <property type="project" value="InterPro"/>
</dbReference>